<dbReference type="PANTHER" id="PTHR11938">
    <property type="entry name" value="FAD NADPH DEHYDROGENASE/OXIDOREDUCTASE"/>
    <property type="match status" value="1"/>
</dbReference>
<dbReference type="EMBL" id="UWOC01000174">
    <property type="protein sequence ID" value="VCU10612.1"/>
    <property type="molecule type" value="Genomic_DNA"/>
</dbReference>
<dbReference type="GO" id="GO:0051538">
    <property type="term" value="F:3 iron, 4 sulfur cluster binding"/>
    <property type="evidence" value="ECO:0007669"/>
    <property type="project" value="UniProtKB-KW"/>
</dbReference>
<dbReference type="Gene3D" id="2.160.20.60">
    <property type="entry name" value="Glutamate synthase, alpha subunit, C-terminal domain"/>
    <property type="match status" value="1"/>
</dbReference>
<reference evidence="24" key="1">
    <citation type="submission" date="2018-10" db="EMBL/GenBank/DDBJ databases">
        <authorList>
            <person name="Peiro R."/>
            <person name="Begona"/>
            <person name="Cbmso G."/>
            <person name="Lopez M."/>
            <person name="Gonzalez S."/>
            <person name="Sacristan E."/>
            <person name="Castillo E."/>
        </authorList>
    </citation>
    <scope>NUCLEOTIDE SEQUENCE [LARGE SCALE GENOMIC DNA]</scope>
</reference>
<keyword evidence="10" id="KW-0274">FAD</keyword>
<evidence type="ECO:0000256" key="1">
    <source>
        <dbReference type="ARBA" id="ARBA00001917"/>
    </source>
</evidence>
<comment type="catalytic activity">
    <reaction evidence="18">
        <text>2 L-glutamate + NADP(+) = L-glutamine + 2-oxoglutarate + NADPH + H(+)</text>
        <dbReference type="Rhea" id="RHEA:15501"/>
        <dbReference type="ChEBI" id="CHEBI:15378"/>
        <dbReference type="ChEBI" id="CHEBI:16810"/>
        <dbReference type="ChEBI" id="CHEBI:29985"/>
        <dbReference type="ChEBI" id="CHEBI:57783"/>
        <dbReference type="ChEBI" id="CHEBI:58349"/>
        <dbReference type="ChEBI" id="CHEBI:58359"/>
        <dbReference type="EC" id="1.4.1.13"/>
    </reaction>
</comment>
<keyword evidence="6" id="KW-0028">Amino-acid biosynthesis</keyword>
<feature type="region of interest" description="Disordered" evidence="21">
    <location>
        <begin position="1"/>
        <end position="36"/>
    </location>
</feature>
<keyword evidence="24" id="KW-1185">Reference proteome</keyword>
<keyword evidence="9" id="KW-0479">Metal-binding</keyword>
<dbReference type="CDD" id="cd00713">
    <property type="entry name" value="GltS"/>
    <property type="match status" value="1"/>
</dbReference>
<evidence type="ECO:0000256" key="12">
    <source>
        <dbReference type="ARBA" id="ARBA00023002"/>
    </source>
</evidence>
<dbReference type="FunFam" id="3.20.20.70:FF:000031">
    <property type="entry name" value="Glutamate synthase 1 [NADH]"/>
    <property type="match status" value="1"/>
</dbReference>
<keyword evidence="13" id="KW-0408">Iron</keyword>
<keyword evidence="14" id="KW-0411">Iron-sulfur</keyword>
<dbReference type="Proteomes" id="UP000289200">
    <property type="component" value="Unassembled WGS sequence"/>
</dbReference>
<evidence type="ECO:0000256" key="4">
    <source>
        <dbReference type="ARBA" id="ARBA00009716"/>
    </source>
</evidence>
<dbReference type="InterPro" id="IPR036485">
    <property type="entry name" value="Glu_synth_asu_C_sf"/>
</dbReference>
<comment type="pathway">
    <text evidence="17">Amino-acid biosynthesis; L-glutamate biosynthesis via GLT pathway; L-glutamate from 2-oxoglutarate and L-glutamine (NADP(+) route): step 1/1.</text>
</comment>
<evidence type="ECO:0000256" key="8">
    <source>
        <dbReference type="ARBA" id="ARBA00022643"/>
    </source>
</evidence>
<comment type="cofactor">
    <cofactor evidence="3">
        <name>FAD</name>
        <dbReference type="ChEBI" id="CHEBI:57692"/>
    </cofactor>
</comment>
<keyword evidence="15" id="KW-0314">Glutamate biosynthesis</keyword>
<keyword evidence="7" id="KW-0285">Flavoprotein</keyword>
<dbReference type="InterPro" id="IPR002932">
    <property type="entry name" value="Glu_synthdom"/>
</dbReference>
<keyword evidence="16" id="KW-0003">3Fe-4S</keyword>
<dbReference type="GO" id="GO:0019676">
    <property type="term" value="P:ammonia assimilation cycle"/>
    <property type="evidence" value="ECO:0007669"/>
    <property type="project" value="TreeGrafter"/>
</dbReference>
<protein>
    <recommendedName>
        <fullName evidence="19">Glutamate synthase [NADPH] large chain</fullName>
        <ecNumber evidence="5">1.4.1.13</ecNumber>
    </recommendedName>
    <alternativeName>
        <fullName evidence="20">Glutamate synthase subunit alpha</fullName>
    </alternativeName>
</protein>
<dbReference type="Gene3D" id="3.20.20.70">
    <property type="entry name" value="Aldolase class I"/>
    <property type="match status" value="2"/>
</dbReference>
<proteinExistence type="inferred from homology"/>
<comment type="caution">
    <text evidence="23">The sequence shown here is derived from an EMBL/GenBank/DDBJ whole genome shotgun (WGS) entry which is preliminary data.</text>
</comment>
<dbReference type="OrthoDB" id="9758182at2"/>
<sequence>MTANRSGSSFGNGQATRKPAAAVPDPASQARGLYDPADEKDSCGVGFIADIKGRKSHQIVADALAILCNLEHRGAVGADPRAGDGAGILVQMPDRFLRKKAAELGFDLPEPGQYGVAQLFLPHDEDRRQEIMKLYADQAMREGMQILGWRDVPTDDRSLGYSVRPTEPFHRQVFIGQGSLRLCEEDFERRLYLLRKTISGILYEKRGRNTALYYPVSVSCRTLIYKGMFLADQLAAYYPDLHDPDFESALALVHQRFSTNTFPTWSLSHPYRMIAHNGEINTLRGNVNWMAARQASARSENFGADIDRLWPISYEGQSDTACFDNALEFLVQGGYPLAHAVMMMIPEAWAGNPLMDEERRAFYEYHAGLMEPWDGPAAIAFTDGRQIGATLDRNGLRPARYLVTRDDRIIMASEMGVLPIPEKDIVVKWRLQPGKMLLVDLVEGRLIPDEEIKAELARKNPYREWLDRTQLVLEDLPPASSRPVASNLALLDRQQAFGYSQEDLRVLMAPMASTGEEPVGSMGNDAPISALSSRPKLLFTYFKQNFAQVTNPPIDPIREELVMSLVSMIGPRPNLFDLEGVSRVKRLEVRQPILTNDDLEKIRSIADMDGSGFRSITLDTTWPTVAGADGLRPAVAALCQRAERAVRDGLTIIILSDRAVGTDRIPIPSLLACAAVHHHLIRRGLRTSVGLVVESGEPREVHHFCCLAGYGAEAINPYLAFESLLAMRDELPQRLDEKEIVKRYIKSINKGMLKVMSKMGISTYQSYCGAQIFDAVGLKSEFVHAYFTGTATRIEGIDIDVVAEETVRRHRDAFGDAPVYRNALDVGGEYAYRTRGEEHVWTAPTVAALQHAVRGNSQERYRAFAGMVNEQSERLLTIRGLFRIRSAEEDGRTKVPLAEVEPAAEIVKRFATGAMSFGSISREAHTTLAIAMNRIGGRSNTGEGGEEADRYKPLPNGDSMRSSIKQVASGRFGVTAEYLVNSDVMQIKMAQGAKPGEGGQLPGHKVDKTIARVRHSTPGVGLISPPPHHDIYSIEDLAQLIFDLKNVNPRGDVSVKLVSEVGVGTVAAGVSKARADHVTISGFEGGTGASPLTAIKHAGSPWEIGLAETHQTLVANRLRGRIAVQVDGGLRTGRDVVVGALLGADEFGFATAPLIAAGCIMMRKCHLNTCPVGVATQDPVLRARFKGTPEHVINYFFFVAEEVRELMAEMGYRRIDEMVGQMQMLDQRRLVEHWKAKGLDFSRLFMKPVAPAEVAIRKCETQDHGLDKVLDRKLIAEAQPALDRGAPVRIQATVGNTDRTVGAMLSGEIARRYGHEGLPDGTVHIRLVGTAGQSFGAWLARGVTLELEGDANDYVGKGLSGGRIVVRPQAEAGIVPEESIIVGNTVMYGAIAGECYLRGVAGERFAVRNSGATAVVEGAGDHCCEYMTGGVVVVLGKTGRNFAAGMSGGVAYVLDEDGSFQNRCNMAMVELQPLPEEEAVNAAYYHHAKDLETPGRVEVLRDMTRHDAERLHLLISKHARFTGSQRARHILDNWAAFLPRFRKVMPLEYKRALAELAKEQEAAMQAAE</sequence>
<dbReference type="Pfam" id="PF01493">
    <property type="entry name" value="GXGXG"/>
    <property type="match status" value="1"/>
</dbReference>
<evidence type="ECO:0000256" key="5">
    <source>
        <dbReference type="ARBA" id="ARBA00012079"/>
    </source>
</evidence>
<evidence type="ECO:0000256" key="10">
    <source>
        <dbReference type="ARBA" id="ARBA00022827"/>
    </source>
</evidence>
<dbReference type="SUPFAM" id="SSF56235">
    <property type="entry name" value="N-terminal nucleophile aminohydrolases (Ntn hydrolases)"/>
    <property type="match status" value="1"/>
</dbReference>
<dbReference type="EC" id="1.4.1.13" evidence="5"/>
<evidence type="ECO:0000256" key="2">
    <source>
        <dbReference type="ARBA" id="ARBA00001927"/>
    </source>
</evidence>
<evidence type="ECO:0000259" key="22">
    <source>
        <dbReference type="PROSITE" id="PS51278"/>
    </source>
</evidence>
<evidence type="ECO:0000256" key="16">
    <source>
        <dbReference type="ARBA" id="ARBA00023291"/>
    </source>
</evidence>
<evidence type="ECO:0000256" key="21">
    <source>
        <dbReference type="SAM" id="MobiDB-lite"/>
    </source>
</evidence>
<evidence type="ECO:0000256" key="14">
    <source>
        <dbReference type="ARBA" id="ARBA00023014"/>
    </source>
</evidence>
<dbReference type="CDD" id="cd02808">
    <property type="entry name" value="GltS_FMN"/>
    <property type="match status" value="1"/>
</dbReference>
<dbReference type="GO" id="GO:0006537">
    <property type="term" value="P:glutamate biosynthetic process"/>
    <property type="evidence" value="ECO:0007669"/>
    <property type="project" value="UniProtKB-KW"/>
</dbReference>
<feature type="compositionally biased region" description="Polar residues" evidence="21">
    <location>
        <begin position="1"/>
        <end position="15"/>
    </location>
</feature>
<name>A0A447CZ97_9BRAD</name>
<evidence type="ECO:0000256" key="11">
    <source>
        <dbReference type="ARBA" id="ARBA00022962"/>
    </source>
</evidence>
<comment type="similarity">
    <text evidence="4">Belongs to the glutamate synthase family.</text>
</comment>
<comment type="cofactor">
    <cofactor evidence="2">
        <name>[3Fe-4S] cluster</name>
        <dbReference type="ChEBI" id="CHEBI:21137"/>
    </cofactor>
</comment>
<dbReference type="SUPFAM" id="SSF69336">
    <property type="entry name" value="Alpha subunit of glutamate synthase, C-terminal domain"/>
    <property type="match status" value="1"/>
</dbReference>
<dbReference type="InterPro" id="IPR013785">
    <property type="entry name" value="Aldolase_TIM"/>
</dbReference>
<dbReference type="RefSeq" id="WP_129610696.1">
    <property type="nucleotide sequence ID" value="NZ_UWOC01000174.1"/>
</dbReference>
<feature type="region of interest" description="Disordered" evidence="21">
    <location>
        <begin position="939"/>
        <end position="959"/>
    </location>
</feature>
<evidence type="ECO:0000313" key="23">
    <source>
        <dbReference type="EMBL" id="VCU10612.1"/>
    </source>
</evidence>
<keyword evidence="12" id="KW-0560">Oxidoreductase</keyword>
<feature type="domain" description="Glutamine amidotransferase type-2" evidence="22">
    <location>
        <begin position="43"/>
        <end position="442"/>
    </location>
</feature>
<dbReference type="PROSITE" id="PS51278">
    <property type="entry name" value="GATASE_TYPE_2"/>
    <property type="match status" value="1"/>
</dbReference>
<evidence type="ECO:0000256" key="13">
    <source>
        <dbReference type="ARBA" id="ARBA00023004"/>
    </source>
</evidence>
<accession>A0A447CZ97</accession>
<dbReference type="FunFam" id="2.160.20.60:FF:000001">
    <property type="entry name" value="Glutamate synthase, large subunit"/>
    <property type="match status" value="1"/>
</dbReference>
<dbReference type="InterPro" id="IPR050711">
    <property type="entry name" value="ET-N_metabolism_enzyme"/>
</dbReference>
<evidence type="ECO:0000256" key="19">
    <source>
        <dbReference type="ARBA" id="ARBA00072108"/>
    </source>
</evidence>
<dbReference type="Gene3D" id="3.60.20.10">
    <property type="entry name" value="Glutamine Phosphoribosylpyrophosphate, subunit 1, domain 1"/>
    <property type="match status" value="1"/>
</dbReference>
<evidence type="ECO:0000256" key="3">
    <source>
        <dbReference type="ARBA" id="ARBA00001974"/>
    </source>
</evidence>
<evidence type="ECO:0000256" key="7">
    <source>
        <dbReference type="ARBA" id="ARBA00022630"/>
    </source>
</evidence>
<dbReference type="NCBIfam" id="NF008730">
    <property type="entry name" value="PRK11750.1"/>
    <property type="match status" value="1"/>
</dbReference>
<dbReference type="FunFam" id="3.60.20.10:FF:000001">
    <property type="entry name" value="Glutamate synthase, large subunit"/>
    <property type="match status" value="1"/>
</dbReference>
<dbReference type="GO" id="GO:0004355">
    <property type="term" value="F:glutamate synthase (NADPH) activity"/>
    <property type="evidence" value="ECO:0007669"/>
    <property type="project" value="UniProtKB-EC"/>
</dbReference>
<keyword evidence="11" id="KW-0315">Glutamine amidotransferase</keyword>
<dbReference type="InterPro" id="IPR029055">
    <property type="entry name" value="Ntn_hydrolases_N"/>
</dbReference>
<evidence type="ECO:0000256" key="20">
    <source>
        <dbReference type="ARBA" id="ARBA00079921"/>
    </source>
</evidence>
<dbReference type="Pfam" id="PF01645">
    <property type="entry name" value="Glu_synthase"/>
    <property type="match status" value="1"/>
</dbReference>
<dbReference type="PANTHER" id="PTHR11938:SF133">
    <property type="entry name" value="GLUTAMATE SYNTHASE (NADH)"/>
    <property type="match status" value="1"/>
</dbReference>
<comment type="cofactor">
    <cofactor evidence="1">
        <name>FMN</name>
        <dbReference type="ChEBI" id="CHEBI:58210"/>
    </cofactor>
</comment>
<dbReference type="GO" id="GO:0046872">
    <property type="term" value="F:metal ion binding"/>
    <property type="evidence" value="ECO:0007669"/>
    <property type="project" value="UniProtKB-KW"/>
</dbReference>
<evidence type="ECO:0000313" key="24">
    <source>
        <dbReference type="Proteomes" id="UP000289200"/>
    </source>
</evidence>
<evidence type="ECO:0000256" key="6">
    <source>
        <dbReference type="ARBA" id="ARBA00022605"/>
    </source>
</evidence>
<evidence type="ECO:0000256" key="17">
    <source>
        <dbReference type="ARBA" id="ARBA00037898"/>
    </source>
</evidence>
<keyword evidence="8" id="KW-0288">FMN</keyword>
<dbReference type="SUPFAM" id="SSF51395">
    <property type="entry name" value="FMN-linked oxidoreductases"/>
    <property type="match status" value="1"/>
</dbReference>
<dbReference type="Pfam" id="PF00310">
    <property type="entry name" value="GATase_2"/>
    <property type="match status" value="1"/>
</dbReference>
<dbReference type="InterPro" id="IPR017932">
    <property type="entry name" value="GATase_2_dom"/>
</dbReference>
<evidence type="ECO:0000256" key="9">
    <source>
        <dbReference type="ARBA" id="ARBA00022723"/>
    </source>
</evidence>
<dbReference type="Pfam" id="PF04898">
    <property type="entry name" value="Glu_syn_central"/>
    <property type="match status" value="1"/>
</dbReference>
<dbReference type="InterPro" id="IPR006982">
    <property type="entry name" value="Glu_synth_centr_N"/>
</dbReference>
<evidence type="ECO:0000256" key="18">
    <source>
        <dbReference type="ARBA" id="ARBA00048151"/>
    </source>
</evidence>
<gene>
    <name evidence="23" type="primary">gltB</name>
    <name evidence="23" type="ORF">RHODGE_RHODGE_03813</name>
</gene>
<dbReference type="FunFam" id="3.20.20.70:FF:000053">
    <property type="entry name" value="Glutamate synthase large subunit"/>
    <property type="match status" value="1"/>
</dbReference>
<organism evidence="23 24">
    <name type="scientific">Rhodoplanes serenus</name>
    <dbReference type="NCBI Taxonomy" id="200615"/>
    <lineage>
        <taxon>Bacteria</taxon>
        <taxon>Pseudomonadati</taxon>
        <taxon>Pseudomonadota</taxon>
        <taxon>Alphaproteobacteria</taxon>
        <taxon>Hyphomicrobiales</taxon>
        <taxon>Nitrobacteraceae</taxon>
        <taxon>Rhodoplanes</taxon>
    </lineage>
</organism>
<dbReference type="CDD" id="cd00982">
    <property type="entry name" value="gltB_C"/>
    <property type="match status" value="1"/>
</dbReference>
<dbReference type="InterPro" id="IPR002489">
    <property type="entry name" value="Glu_synth_asu_C"/>
</dbReference>
<evidence type="ECO:0000256" key="15">
    <source>
        <dbReference type="ARBA" id="ARBA00023164"/>
    </source>
</evidence>